<dbReference type="OrthoDB" id="1862401at2759"/>
<dbReference type="AlphaFoldDB" id="A0A7R7X9M0"/>
<gene>
    <name evidence="1" type="ORF">APUU_10067A</name>
</gene>
<dbReference type="RefSeq" id="XP_041549433.1">
    <property type="nucleotide sequence ID" value="XM_041703373.1"/>
</dbReference>
<keyword evidence="2" id="KW-1185">Reference proteome</keyword>
<sequence>MSLQISSHSLTPLDHLLAPSYRSPVSTFDLKGKDKDAALSRLQVATTRLASHLPFLGASVAPYADPDGRVNTFGVYSATDDKIPFYQLQEHAQPTPLLIDGDLNPELMPSVGHLQPSDPCPVMRLKANVVGDMLYLVHSFYHRAMDGMSLTIVMKVLAQLCCDPDTPEKDLATSAAEQEDMRTHLAELGVSSEPQSLRWEPKPSYRPLSNTTEFRNIPVNRQCVLRADRVRQIQQACQMILQEHALTKGKKIRLSTSMIMGAMFGICSHRARRASGLGELYGSRFHVLFNIRSLLGLPSTYIGNALVKISCSLDAQILPSLGVPLTHSASGLAASDVQRVCNVALALLQEIQAYTPDHVAGMMGTLNTLEDWSSAAPPSDALRFSDMRKMEAYYDFGPLGEVQDVAIAGNKIAGVGWMLPTKPLRPGSKGPAHYELTIALERAAIEELEKDQLFQWVAGTGPSKSKL</sequence>
<reference evidence="1" key="2">
    <citation type="submission" date="2021-02" db="EMBL/GenBank/DDBJ databases">
        <title>Aspergillus puulaauensis MK2 genome sequence.</title>
        <authorList>
            <person name="Futagami T."/>
            <person name="Mori K."/>
            <person name="Kadooka C."/>
            <person name="Tanaka T."/>
        </authorList>
    </citation>
    <scope>NUCLEOTIDE SEQUENCE</scope>
    <source>
        <strain evidence="1">MK2</strain>
    </source>
</reference>
<reference evidence="1" key="1">
    <citation type="submission" date="2021-01" db="EMBL/GenBank/DDBJ databases">
        <authorList>
            <consortium name="Aspergillus puulaauensis MK2 genome sequencing consortium"/>
            <person name="Kazuki M."/>
            <person name="Futagami T."/>
        </authorList>
    </citation>
    <scope>NUCLEOTIDE SEQUENCE</scope>
    <source>
        <strain evidence="1">MK2</strain>
    </source>
</reference>
<dbReference type="EMBL" id="AP024443">
    <property type="protein sequence ID" value="BCS17239.1"/>
    <property type="molecule type" value="Genomic_DNA"/>
</dbReference>
<accession>A0A7R7X9M0</accession>
<dbReference type="Proteomes" id="UP000654913">
    <property type="component" value="Chromosome 1"/>
</dbReference>
<dbReference type="KEGG" id="apuu:APUU_10067A"/>
<organism evidence="1 2">
    <name type="scientific">Aspergillus puulaauensis</name>
    <dbReference type="NCBI Taxonomy" id="1220207"/>
    <lineage>
        <taxon>Eukaryota</taxon>
        <taxon>Fungi</taxon>
        <taxon>Dikarya</taxon>
        <taxon>Ascomycota</taxon>
        <taxon>Pezizomycotina</taxon>
        <taxon>Eurotiomycetes</taxon>
        <taxon>Eurotiomycetidae</taxon>
        <taxon>Eurotiales</taxon>
        <taxon>Aspergillaceae</taxon>
        <taxon>Aspergillus</taxon>
    </lineage>
</organism>
<dbReference type="Gene3D" id="3.30.559.10">
    <property type="entry name" value="Chloramphenicol acetyltransferase-like domain"/>
    <property type="match status" value="2"/>
</dbReference>
<evidence type="ECO:0000313" key="2">
    <source>
        <dbReference type="Proteomes" id="UP000654913"/>
    </source>
</evidence>
<name>A0A7R7X9M0_9EURO</name>
<evidence type="ECO:0000313" key="1">
    <source>
        <dbReference type="EMBL" id="BCS17239.1"/>
    </source>
</evidence>
<proteinExistence type="predicted"/>
<protein>
    <submittedName>
        <fullName evidence="1">Uncharacterized protein</fullName>
    </submittedName>
</protein>
<dbReference type="InterPro" id="IPR023213">
    <property type="entry name" value="CAT-like_dom_sf"/>
</dbReference>
<dbReference type="GeneID" id="64967244"/>